<evidence type="ECO:0000259" key="1">
    <source>
        <dbReference type="SMART" id="SM00421"/>
    </source>
</evidence>
<gene>
    <name evidence="2" type="ORF">Ahu01nite_080970</name>
</gene>
<dbReference type="EMBL" id="BOMN01000115">
    <property type="protein sequence ID" value="GIE24995.1"/>
    <property type="molecule type" value="Genomic_DNA"/>
</dbReference>
<proteinExistence type="predicted"/>
<dbReference type="PANTHER" id="PTHR34293:SF1">
    <property type="entry name" value="HTH-TYPE TRANSCRIPTIONAL REGULATOR TRMBL2"/>
    <property type="match status" value="1"/>
</dbReference>
<dbReference type="InterPro" id="IPR051797">
    <property type="entry name" value="TrmB-like"/>
</dbReference>
<organism evidence="2 3">
    <name type="scientific">Winogradskya humida</name>
    <dbReference type="NCBI Taxonomy" id="113566"/>
    <lineage>
        <taxon>Bacteria</taxon>
        <taxon>Bacillati</taxon>
        <taxon>Actinomycetota</taxon>
        <taxon>Actinomycetes</taxon>
        <taxon>Micromonosporales</taxon>
        <taxon>Micromonosporaceae</taxon>
        <taxon>Winogradskya</taxon>
    </lineage>
</organism>
<dbReference type="SMART" id="SM00421">
    <property type="entry name" value="HTH_LUXR"/>
    <property type="match status" value="1"/>
</dbReference>
<dbReference type="InterPro" id="IPR036388">
    <property type="entry name" value="WH-like_DNA-bd_sf"/>
</dbReference>
<protein>
    <recommendedName>
        <fullName evidence="1">HTH luxR-type domain-containing protein</fullName>
    </recommendedName>
</protein>
<feature type="domain" description="HTH luxR-type" evidence="1">
    <location>
        <begin position="281"/>
        <end position="330"/>
    </location>
</feature>
<dbReference type="PANTHER" id="PTHR34293">
    <property type="entry name" value="HTH-TYPE TRANSCRIPTIONAL REGULATOR TRMBL2"/>
    <property type="match status" value="1"/>
</dbReference>
<dbReference type="InterPro" id="IPR000792">
    <property type="entry name" value="Tscrpt_reg_LuxR_C"/>
</dbReference>
<evidence type="ECO:0000313" key="2">
    <source>
        <dbReference type="EMBL" id="GIE24995.1"/>
    </source>
</evidence>
<comment type="caution">
    <text evidence="2">The sequence shown here is derived from an EMBL/GenBank/DDBJ whole genome shotgun (WGS) entry which is preliminary data.</text>
</comment>
<keyword evidence="3" id="KW-1185">Reference proteome</keyword>
<dbReference type="RefSeq" id="WP_203841973.1">
    <property type="nucleotide sequence ID" value="NZ_BAAATV010000015.1"/>
</dbReference>
<dbReference type="Pfam" id="PF00196">
    <property type="entry name" value="GerE"/>
    <property type="match status" value="1"/>
</dbReference>
<name>A0ABQ4A2B4_9ACTN</name>
<evidence type="ECO:0000313" key="3">
    <source>
        <dbReference type="Proteomes" id="UP000603200"/>
    </source>
</evidence>
<sequence>MSIGQWRDVPKVQLDQEDVRLYRLAVSNPGWTRAEAMSTLQMAEDSISGHIANLRRMTLLRDSLDPSREFDAVSPDLALAALLVEDENEIRLWQAQLAMVRQEVQALLPTYYEARQERRAAEAIDVIDDVDMVRHLLADQSRRARVELHIAHPGSGMSDDGLARSLALDMLLLERGVTMRTVLQHSTRNHQATQRYAATVVPRGALLRTVPVVPRRLIVFDREVAFLPPASGDPNEGAVMVREPGVVQHLISSFDALFDAGLPFPVDSTDDNEEMSSEIYQAILQQMSAGEKDEGIARRLGMSVRTCRRHIAAILASLGAQSRFQAGVLAHQRGLLGSAPPEPAR</sequence>
<dbReference type="SUPFAM" id="SSF46894">
    <property type="entry name" value="C-terminal effector domain of the bipartite response regulators"/>
    <property type="match status" value="1"/>
</dbReference>
<accession>A0ABQ4A2B4</accession>
<dbReference type="InterPro" id="IPR016032">
    <property type="entry name" value="Sig_transdc_resp-reg_C-effctor"/>
</dbReference>
<dbReference type="Gene3D" id="1.10.10.10">
    <property type="entry name" value="Winged helix-like DNA-binding domain superfamily/Winged helix DNA-binding domain"/>
    <property type="match status" value="1"/>
</dbReference>
<reference evidence="2 3" key="1">
    <citation type="submission" date="2021-01" db="EMBL/GenBank/DDBJ databases">
        <title>Whole genome shotgun sequence of Actinoplanes humidus NBRC 14915.</title>
        <authorList>
            <person name="Komaki H."/>
            <person name="Tamura T."/>
        </authorList>
    </citation>
    <scope>NUCLEOTIDE SEQUENCE [LARGE SCALE GENOMIC DNA]</scope>
    <source>
        <strain evidence="2 3">NBRC 14915</strain>
    </source>
</reference>
<dbReference type="Proteomes" id="UP000603200">
    <property type="component" value="Unassembled WGS sequence"/>
</dbReference>